<dbReference type="InterPro" id="IPR053018">
    <property type="entry name" value="Elsinochrome_Biosynth-Asso"/>
</dbReference>
<evidence type="ECO:0000256" key="1">
    <source>
        <dbReference type="SAM" id="MobiDB-lite"/>
    </source>
</evidence>
<name>A0A9P4N867_9PLEO</name>
<keyword evidence="2" id="KW-1133">Transmembrane helix</keyword>
<proteinExistence type="predicted"/>
<dbReference type="PANTHER" id="PTHR37577:SF1">
    <property type="entry name" value="INTEGRAL MEMBRANE PROTEIN"/>
    <property type="match status" value="1"/>
</dbReference>
<evidence type="ECO:0000313" key="3">
    <source>
        <dbReference type="EMBL" id="KAF2268289.1"/>
    </source>
</evidence>
<keyword evidence="4" id="KW-1185">Reference proteome</keyword>
<feature type="transmembrane region" description="Helical" evidence="2">
    <location>
        <begin position="344"/>
        <end position="363"/>
    </location>
</feature>
<feature type="transmembrane region" description="Helical" evidence="2">
    <location>
        <begin position="479"/>
        <end position="504"/>
    </location>
</feature>
<feature type="transmembrane region" description="Helical" evidence="2">
    <location>
        <begin position="32"/>
        <end position="57"/>
    </location>
</feature>
<evidence type="ECO:0000256" key="2">
    <source>
        <dbReference type="SAM" id="Phobius"/>
    </source>
</evidence>
<protein>
    <submittedName>
        <fullName evidence="3">Uncharacterized protein</fullName>
    </submittedName>
</protein>
<dbReference type="OrthoDB" id="5427664at2759"/>
<comment type="caution">
    <text evidence="3">The sequence shown here is derived from an EMBL/GenBank/DDBJ whole genome shotgun (WGS) entry which is preliminary data.</text>
</comment>
<dbReference type="EMBL" id="ML986587">
    <property type="protein sequence ID" value="KAF2268289.1"/>
    <property type="molecule type" value="Genomic_DNA"/>
</dbReference>
<feature type="transmembrane region" description="Helical" evidence="2">
    <location>
        <begin position="196"/>
        <end position="221"/>
    </location>
</feature>
<reference evidence="4" key="1">
    <citation type="journal article" date="2020" name="Stud. Mycol.">
        <title>101 Dothideomycetes genomes: A test case for predicting lifestyles and emergence of pathogens.</title>
        <authorList>
            <person name="Haridas S."/>
            <person name="Albert R."/>
            <person name="Binder M."/>
            <person name="Bloem J."/>
            <person name="LaButti K."/>
            <person name="Salamov A."/>
            <person name="Andreopoulos B."/>
            <person name="Baker S."/>
            <person name="Barry K."/>
            <person name="Bills G."/>
            <person name="Bluhm B."/>
            <person name="Cannon C."/>
            <person name="Castanera R."/>
            <person name="Culley D."/>
            <person name="Daum C."/>
            <person name="Ezra D."/>
            <person name="Gonzalez J."/>
            <person name="Henrissat B."/>
            <person name="Kuo A."/>
            <person name="Liang C."/>
            <person name="Lipzen A."/>
            <person name="Lutzoni F."/>
            <person name="Magnuson J."/>
            <person name="Mondo S."/>
            <person name="Nolan M."/>
            <person name="Ohm R."/>
            <person name="Pangilinan J."/>
            <person name="Park H.-J."/>
            <person name="Ramirez L."/>
            <person name="Alfaro M."/>
            <person name="Sun H."/>
            <person name="Tritt A."/>
            <person name="Yoshinaga Y."/>
            <person name="Zwiers L.-H."/>
            <person name="Turgeon B."/>
            <person name="Goodwin S."/>
            <person name="Spatafora J."/>
            <person name="Crous P."/>
            <person name="Grigoriev I."/>
        </authorList>
    </citation>
    <scope>NUCLEOTIDE SEQUENCE [LARGE SCALE GENOMIC DNA]</scope>
    <source>
        <strain evidence="4">CBS 304.66</strain>
    </source>
</reference>
<feature type="transmembrane region" description="Helical" evidence="2">
    <location>
        <begin position="375"/>
        <end position="395"/>
    </location>
</feature>
<dbReference type="PANTHER" id="PTHR37577">
    <property type="entry name" value="INTEGRAL MEMBRANE PROTEIN"/>
    <property type="match status" value="1"/>
</dbReference>
<feature type="compositionally biased region" description="Polar residues" evidence="1">
    <location>
        <begin position="516"/>
        <end position="533"/>
    </location>
</feature>
<feature type="compositionally biased region" description="Polar residues" evidence="1">
    <location>
        <begin position="542"/>
        <end position="551"/>
    </location>
</feature>
<accession>A0A9P4N867</accession>
<evidence type="ECO:0000313" key="4">
    <source>
        <dbReference type="Proteomes" id="UP000800093"/>
    </source>
</evidence>
<feature type="region of interest" description="Disordered" evidence="1">
    <location>
        <begin position="515"/>
        <end position="605"/>
    </location>
</feature>
<sequence>MGNCGSSLNCDQCYSSSGEGGCVMQVDVDPDIAGIGILVSFFLNALITFIAILWGYATDSLPETVLSKHDVDVIRWYQKTYLATKFFPGIRRLWLSVKTFVLRRIAGSTQQPLNDPPGSMSRHQRVEAITRFVLALSDQQLVTGIAAVVATLANRCTMSLFEFRIVTCLVWFSATTHLTTLGVLREYMYNHPVVRNLRVIGISAFLVLLAFIQAVNVAAGINPTEFPSNLNSVSTLQCVFTKKPRFVSVTQIWLRSLVLLYISFRYIQHMRSFFTNPATNDSFEDMLWTKILLRFPTSKAKKYRKIPDPQWRVILSKANASYEKRFQFPLAWYPRSFLANFPQFLYFLLGGISLTIATIWVTSVQVSKKNQDLGFGQVAALTILVLPALAAAEIYNESRVSSRYRSSQEDPGQQDQMNIRETQRYRDDTSLVLNRKNSTDLNALRFYAVLNKLPVGIVLGVDSTFLIVGGVLYPLLADIFSIFALQLLMLPLSYRVAAALYRVYKKLPILRRQIEEPQSTNPGNSSSTESLSGPKTPEEANQDSPALSRASTGVEAEPTRIGLNLRRQTTINESSEETFPPPVRQDTEADIALVPLSQQDTRRRH</sequence>
<feature type="transmembrane region" description="Helical" evidence="2">
    <location>
        <begin position="453"/>
        <end position="473"/>
    </location>
</feature>
<keyword evidence="2" id="KW-0812">Transmembrane</keyword>
<gene>
    <name evidence="3" type="ORF">CC78DRAFT_19279</name>
</gene>
<feature type="transmembrane region" description="Helical" evidence="2">
    <location>
        <begin position="163"/>
        <end position="184"/>
    </location>
</feature>
<keyword evidence="2" id="KW-0472">Membrane</keyword>
<organism evidence="3 4">
    <name type="scientific">Lojkania enalia</name>
    <dbReference type="NCBI Taxonomy" id="147567"/>
    <lineage>
        <taxon>Eukaryota</taxon>
        <taxon>Fungi</taxon>
        <taxon>Dikarya</taxon>
        <taxon>Ascomycota</taxon>
        <taxon>Pezizomycotina</taxon>
        <taxon>Dothideomycetes</taxon>
        <taxon>Pleosporomycetidae</taxon>
        <taxon>Pleosporales</taxon>
        <taxon>Pleosporales incertae sedis</taxon>
        <taxon>Lojkania</taxon>
    </lineage>
</organism>
<dbReference type="Proteomes" id="UP000800093">
    <property type="component" value="Unassembled WGS sequence"/>
</dbReference>
<dbReference type="AlphaFoldDB" id="A0A9P4N867"/>